<dbReference type="GO" id="GO:0019722">
    <property type="term" value="P:calcium-mediated signaling"/>
    <property type="evidence" value="ECO:0007669"/>
    <property type="project" value="TreeGrafter"/>
</dbReference>
<keyword evidence="4" id="KW-0297">G-protein coupled receptor</keyword>
<keyword evidence="6 10" id="KW-0675">Receptor</keyword>
<dbReference type="PROSITE" id="PS50262">
    <property type="entry name" value="G_PROTEIN_RECEP_F1_2"/>
    <property type="match status" value="1"/>
</dbReference>
<dbReference type="Proteomes" id="UP000162522">
    <property type="component" value="Segment"/>
</dbReference>
<evidence type="ECO:0000256" key="5">
    <source>
        <dbReference type="ARBA" id="ARBA00023136"/>
    </source>
</evidence>
<keyword evidence="5 8" id="KW-0472">Membrane</keyword>
<evidence type="ECO:0000313" key="10">
    <source>
        <dbReference type="EMBL" id="ABI99000.1"/>
    </source>
</evidence>
<dbReference type="PRINTS" id="PR00657">
    <property type="entry name" value="CCCHEMOKINER"/>
</dbReference>
<feature type="transmembrane region" description="Helical" evidence="8">
    <location>
        <begin position="110"/>
        <end position="131"/>
    </location>
</feature>
<comment type="subcellular location">
    <subcellularLocation>
        <location evidence="1">Membrane</location>
        <topology evidence="1">Multi-pass membrane protein</topology>
    </subcellularLocation>
</comment>
<sequence>MTYVTTLTSIIKNTTDEVYDYEYDESYAPCNHEIPHKNTILILAYSTFFFFGLVSNFVVIYVLTRSKIKTSEDVYLLNLATSDILFVSLLPFYVFYILQEWSFGTFICKLVSGIYYIGFYNTMLFISIMSLDRYISIAYPCISTKMNTVKYASIISIIIWLISIIATIPMFISFNVKKEHNTLECFPYYDGTNNWKIFINFEVNILGMLIPITILLYCYIKMIIYLKRMNLNNKNNEAIKLVCIIVCLTLIFWVPFNISIFALSLHYLHIVDGCNAMKGIYYSIFITETIALSHCCINPLIYAFMGKFFNSKIINLLIKKNMKKDVTVKYNNNGKDDQENSCILYL</sequence>
<reference evidence="10 11" key="1">
    <citation type="journal article" date="2005" name="J. Virol.">
        <title>Genome of deerpox virus.</title>
        <authorList>
            <person name="Afonso C.L."/>
            <person name="Delhon G."/>
            <person name="Tulman E.R."/>
            <person name="Lu Z."/>
            <person name="Zsak A."/>
            <person name="Becerra V.M."/>
            <person name="Zsak L."/>
            <person name="Kutish G.F."/>
            <person name="Rock D.L."/>
        </authorList>
    </citation>
    <scope>NUCLEOTIDE SEQUENCE [LARGE SCALE GENOMIC DNA]</scope>
    <source>
        <strain evidence="10">W-1170-84</strain>
    </source>
</reference>
<dbReference type="InterPro" id="IPR050119">
    <property type="entry name" value="CCR1-9-like"/>
</dbReference>
<evidence type="ECO:0000256" key="2">
    <source>
        <dbReference type="ARBA" id="ARBA00022692"/>
    </source>
</evidence>
<organismHost>
    <name type="scientific">Odocoileus hemionus</name>
    <name type="common">Mule deer</name>
    <name type="synonym">Cervus hemionus</name>
    <dbReference type="NCBI Taxonomy" id="9872"/>
</organismHost>
<dbReference type="GO" id="GO:0016020">
    <property type="term" value="C:membrane"/>
    <property type="evidence" value="ECO:0007669"/>
    <property type="project" value="UniProtKB-SubCell"/>
</dbReference>
<accession>Q08FG7</accession>
<evidence type="ECO:0000256" key="6">
    <source>
        <dbReference type="ARBA" id="ARBA00023170"/>
    </source>
</evidence>
<feature type="transmembrane region" description="Helical" evidence="8">
    <location>
        <begin position="75"/>
        <end position="98"/>
    </location>
</feature>
<dbReference type="PANTHER" id="PTHR10489:SF627">
    <property type="entry name" value="C-C CHEMOKINE RECEPTOR TYPE 8"/>
    <property type="match status" value="1"/>
</dbReference>
<keyword evidence="3 8" id="KW-1133">Transmembrane helix</keyword>
<evidence type="ECO:0000256" key="7">
    <source>
        <dbReference type="ARBA" id="ARBA00023224"/>
    </source>
</evidence>
<evidence type="ECO:0000256" key="8">
    <source>
        <dbReference type="SAM" id="Phobius"/>
    </source>
</evidence>
<evidence type="ECO:0000259" key="9">
    <source>
        <dbReference type="PROSITE" id="PS50262"/>
    </source>
</evidence>
<dbReference type="Gene3D" id="1.20.1070.10">
    <property type="entry name" value="Rhodopsin 7-helix transmembrane proteins"/>
    <property type="match status" value="1"/>
</dbReference>
<dbReference type="GO" id="GO:0006955">
    <property type="term" value="P:immune response"/>
    <property type="evidence" value="ECO:0007669"/>
    <property type="project" value="TreeGrafter"/>
</dbReference>
<organism evidence="10 11">
    <name type="scientific">Deerpox virus (strain W-1170-84)</name>
    <name type="common">DPV</name>
    <dbReference type="NCBI Taxonomy" id="305676"/>
    <lineage>
        <taxon>Viruses</taxon>
        <taxon>Varidnaviria</taxon>
        <taxon>Bamfordvirae</taxon>
        <taxon>Nucleocytoviricota</taxon>
        <taxon>Pokkesviricetes</taxon>
        <taxon>Chitovirales</taxon>
        <taxon>Poxviridae</taxon>
        <taxon>Chordopoxvirinae</taxon>
        <taxon>Cervidpoxvirus</taxon>
        <taxon>Cervidpoxvirus muledeerpox</taxon>
        <taxon>Mule deerpox virus</taxon>
    </lineage>
</organism>
<dbReference type="EMBL" id="AY689437">
    <property type="protein sequence ID" value="ABI99000.1"/>
    <property type="molecule type" value="Genomic_DNA"/>
</dbReference>
<feature type="transmembrane region" description="Helical" evidence="8">
    <location>
        <begin position="151"/>
        <end position="172"/>
    </location>
</feature>
<dbReference type="PANTHER" id="PTHR10489">
    <property type="entry name" value="CELL ADHESION MOLECULE"/>
    <property type="match status" value="1"/>
</dbReference>
<evidence type="ECO:0000256" key="4">
    <source>
        <dbReference type="ARBA" id="ARBA00023040"/>
    </source>
</evidence>
<dbReference type="GO" id="GO:0007204">
    <property type="term" value="P:positive regulation of cytosolic calcium ion concentration"/>
    <property type="evidence" value="ECO:0007669"/>
    <property type="project" value="TreeGrafter"/>
</dbReference>
<dbReference type="InterPro" id="IPR000276">
    <property type="entry name" value="GPCR_Rhodpsn"/>
</dbReference>
<feature type="transmembrane region" description="Helical" evidence="8">
    <location>
        <begin position="280"/>
        <end position="304"/>
    </location>
</feature>
<dbReference type="Pfam" id="PF00001">
    <property type="entry name" value="7tm_1"/>
    <property type="match status" value="1"/>
</dbReference>
<proteinExistence type="predicted"/>
<feature type="transmembrane region" description="Helical" evidence="8">
    <location>
        <begin position="241"/>
        <end position="268"/>
    </location>
</feature>
<protein>
    <submittedName>
        <fullName evidence="10">CC chemokine receptor-like protein</fullName>
    </submittedName>
</protein>
<name>Q08FG7_DPV84</name>
<dbReference type="InterPro" id="IPR000355">
    <property type="entry name" value="Chemokine_rcpt"/>
</dbReference>
<dbReference type="GO" id="GO:0016493">
    <property type="term" value="F:C-C chemokine receptor activity"/>
    <property type="evidence" value="ECO:0007669"/>
    <property type="project" value="TreeGrafter"/>
</dbReference>
<dbReference type="SUPFAM" id="SSF81321">
    <property type="entry name" value="Family A G protein-coupled receptor-like"/>
    <property type="match status" value="1"/>
</dbReference>
<gene>
    <name evidence="10" type="ORF">DpV84gp013</name>
</gene>
<keyword evidence="2 8" id="KW-0812">Transmembrane</keyword>
<evidence type="ECO:0000313" key="11">
    <source>
        <dbReference type="Proteomes" id="UP000162522"/>
    </source>
</evidence>
<dbReference type="GO" id="GO:0060326">
    <property type="term" value="P:cell chemotaxis"/>
    <property type="evidence" value="ECO:0007669"/>
    <property type="project" value="TreeGrafter"/>
</dbReference>
<dbReference type="PRINTS" id="PR00237">
    <property type="entry name" value="GPCRRHODOPSN"/>
</dbReference>
<dbReference type="GO" id="GO:0019957">
    <property type="term" value="F:C-C chemokine binding"/>
    <property type="evidence" value="ECO:0007669"/>
    <property type="project" value="TreeGrafter"/>
</dbReference>
<feature type="transmembrane region" description="Helical" evidence="8">
    <location>
        <begin position="42"/>
        <end position="63"/>
    </location>
</feature>
<feature type="domain" description="G-protein coupled receptors family 1 profile" evidence="9">
    <location>
        <begin position="55"/>
        <end position="302"/>
    </location>
</feature>
<dbReference type="InterPro" id="IPR017452">
    <property type="entry name" value="GPCR_Rhodpsn_7TM"/>
</dbReference>
<keyword evidence="7" id="KW-0807">Transducer</keyword>
<evidence type="ECO:0000256" key="1">
    <source>
        <dbReference type="ARBA" id="ARBA00004141"/>
    </source>
</evidence>
<feature type="transmembrane region" description="Helical" evidence="8">
    <location>
        <begin position="197"/>
        <end position="220"/>
    </location>
</feature>
<evidence type="ECO:0000256" key="3">
    <source>
        <dbReference type="ARBA" id="ARBA00022989"/>
    </source>
</evidence>